<dbReference type="InterPro" id="IPR023211">
    <property type="entry name" value="DNA_pol_palm_dom_sf"/>
</dbReference>
<dbReference type="PANTHER" id="PTHR31511:SF12">
    <property type="entry name" value="RHO TERMINATION FACTOR N-TERMINAL DOMAIN-CONTAINING PROTEIN"/>
    <property type="match status" value="1"/>
</dbReference>
<name>A0A8A4XE35_9VIRU</name>
<proteinExistence type="predicted"/>
<dbReference type="SUPFAM" id="SSF53098">
    <property type="entry name" value="Ribonuclease H-like"/>
    <property type="match status" value="1"/>
</dbReference>
<organism evidence="1">
    <name type="scientific">Phylloscopus inornatus densovirus</name>
    <dbReference type="NCBI Taxonomy" id="2794547"/>
    <lineage>
        <taxon>Viruses</taxon>
        <taxon>Monodnaviria</taxon>
        <taxon>Shotokuvirae</taxon>
        <taxon>Cossaviricota</taxon>
        <taxon>Quintoviricetes</taxon>
        <taxon>Piccovirales</taxon>
        <taxon>Parvoviridae</taxon>
        <taxon>Densovirinae</taxon>
    </lineage>
</organism>
<dbReference type="EMBL" id="MW046589">
    <property type="protein sequence ID" value="QTE04044.1"/>
    <property type="molecule type" value="Genomic_DNA"/>
</dbReference>
<dbReference type="InterPro" id="IPR043502">
    <property type="entry name" value="DNA/RNA_pol_sf"/>
</dbReference>
<sequence length="1064" mass="123934">MAKLVTGDSLFDVGYYVTSWENRQHMFDFLNQANIFDDGFSFSIHLASEMVRGDEEILTHSRAKVMIYRHTMGEVSLLLNPLLAELQEEQSNNIIGSGGSFTRIIGLFVNVMLVQYNQDVDEQALVIYPDEEEPEPINVQEDLRKALVSTFLGCIASMMVTLPEDRSRIQPHEIVAFYERYFPALLKYLYKTHEFPIGDFPRMFDRINFQNQIIVHDDKGYCIATNGPKTGVTLYIYRNTQGKYYQIRNLRRFLRVRSHNSYQQYCRNCFKFHSIRSCPRVPTTKLPTDNFSYVRSTSPFASVNIGVADFESFIDPETKVHNLASVAFVGKIRIILSKIATVDEHPQLVKYFMDYLKNEITSMQNAAVLDQEDRNCGICNTSIFLGRYQVKYNYKNNKKSLIHSRCVSSKGNSYTIYFHNLKGYDVNFLLRDILDTNEWTCKIFAKQLNQVLYIHCVNKENPEIRIQFKDSWDLFYASIENIAGTITSWRYTPLIYKNAFSVSKGIFPYDWFDSIDKFEEEELPQEDRHWYNKLKNEQQDKNAAFQAWDILGCQNFKDFVKHYNIMDCYILMEAIMDLQKITNQNYKIDITDYLGIPSITWKLAVDACPKVIEPIHSKEIYDEFQQAIRGGVSQVMHRYADLDQFTHIIALDVNALYSACMTERLPYKLIEELETLDLDVILNTDWSENQITYFLNVDLEYPVELHDVAPHNQYPLAPHRYINRLCTTLFDKKDYLLSVENLQFYLKHGMRLININHVYKFLQYPLFKNYVEGNITKRNACTNKIEKNNYKLYNNSLYGKTCENVFKYTDIKLIDGDEIDDNGLVNPLIANATSHVSISNDFTLATFQNTDLVINKPIYIGVSILEKAKLYVYRMIYDHLFVKFPVKDVQLCYTDTDSLVIGFRNQLIDPLIQLKNTNCPVDINFNMIGAELPPSKTLGLWSNDLADYNFMKIREAVFLKAKLYCIVLEDGTEKGRTKGIKSGAICSDTGEKLTVNEFKRSIKLHHDIYVDQYLFKKKHYEVSTSKQHKLALNCDDQKRLTIGYLSLPLGYKGNYYRELLNLIE</sequence>
<evidence type="ECO:0000313" key="1">
    <source>
        <dbReference type="EMBL" id="QTE04044.1"/>
    </source>
</evidence>
<accession>A0A8A4XE35</accession>
<dbReference type="Gene3D" id="3.90.1600.10">
    <property type="entry name" value="Palm domain of DNA polymerase"/>
    <property type="match status" value="1"/>
</dbReference>
<dbReference type="PANTHER" id="PTHR31511">
    <property type="entry name" value="PROTEIN CBG23764"/>
    <property type="match status" value="1"/>
</dbReference>
<dbReference type="InterPro" id="IPR012337">
    <property type="entry name" value="RNaseH-like_sf"/>
</dbReference>
<protein>
    <submittedName>
        <fullName evidence="1">Structural protein</fullName>
    </submittedName>
</protein>
<dbReference type="SUPFAM" id="SSF56672">
    <property type="entry name" value="DNA/RNA polymerases"/>
    <property type="match status" value="1"/>
</dbReference>
<reference evidence="1" key="1">
    <citation type="submission" date="2020-09" db="EMBL/GenBank/DDBJ databases">
        <title>Parvovirus dark matter in the feces of wild birds.</title>
        <authorList>
            <person name="Dai Z."/>
            <person name="Yang S."/>
            <person name="Zhang W."/>
        </authorList>
    </citation>
    <scope>NUCLEOTIDE SEQUENCE</scope>
    <source>
        <strain evidence="1">Ybw202par01</strain>
    </source>
</reference>